<evidence type="ECO:0000256" key="2">
    <source>
        <dbReference type="ARBA" id="ARBA00023157"/>
    </source>
</evidence>
<sequence>MYYRTYKNVNRTTRHTTAKCCAGWMHVPGQEGCQRANCTPDLCHNGGYCQPDKLVTKNEICHCPLGFQGARCQYGG</sequence>
<name>A0A183DJE1_9BILA</name>
<evidence type="ECO:0000313" key="7">
    <source>
        <dbReference type="Proteomes" id="UP000271098"/>
    </source>
</evidence>
<feature type="domain" description="EGF-like" evidence="4">
    <location>
        <begin position="34"/>
        <end position="73"/>
    </location>
</feature>
<dbReference type="OrthoDB" id="409374at2759"/>
<evidence type="ECO:0000256" key="3">
    <source>
        <dbReference type="PROSITE-ProRule" id="PRU00076"/>
    </source>
</evidence>
<dbReference type="InterPro" id="IPR000742">
    <property type="entry name" value="EGF"/>
</dbReference>
<gene>
    <name evidence="6" type="ORF">GPUH_LOCUS8830</name>
</gene>
<dbReference type="SMART" id="SM00181">
    <property type="entry name" value="EGF"/>
    <property type="match status" value="1"/>
</dbReference>
<dbReference type="AlphaFoldDB" id="A0A183DJE1"/>
<comment type="caution">
    <text evidence="3">Lacks conserved residue(s) required for the propagation of feature annotation.</text>
</comment>
<keyword evidence="2 3" id="KW-1015">Disulfide bond</keyword>
<accession>A0A183DJE1</accession>
<dbReference type="EMBL" id="UYRT01026772">
    <property type="protein sequence ID" value="VDK65554.1"/>
    <property type="molecule type" value="Genomic_DNA"/>
</dbReference>
<dbReference type="SUPFAM" id="SSF57196">
    <property type="entry name" value="EGF/Laminin"/>
    <property type="match status" value="1"/>
</dbReference>
<dbReference type="PROSITE" id="PS51041">
    <property type="entry name" value="EMI"/>
    <property type="match status" value="1"/>
</dbReference>
<evidence type="ECO:0000259" key="5">
    <source>
        <dbReference type="PROSITE" id="PS51041"/>
    </source>
</evidence>
<dbReference type="PROSITE" id="PS00022">
    <property type="entry name" value="EGF_1"/>
    <property type="match status" value="1"/>
</dbReference>
<dbReference type="Proteomes" id="UP000271098">
    <property type="component" value="Unassembled WGS sequence"/>
</dbReference>
<keyword evidence="3" id="KW-0245">EGF-like domain</keyword>
<keyword evidence="7" id="KW-1185">Reference proteome</keyword>
<dbReference type="WBParaSite" id="GPUH_0000884201-mRNA-1">
    <property type="protein sequence ID" value="GPUH_0000884201-mRNA-1"/>
    <property type="gene ID" value="GPUH_0000884201"/>
</dbReference>
<reference evidence="6 7" key="2">
    <citation type="submission" date="2018-11" db="EMBL/GenBank/DDBJ databases">
        <authorList>
            <consortium name="Pathogen Informatics"/>
        </authorList>
    </citation>
    <scope>NUCLEOTIDE SEQUENCE [LARGE SCALE GENOMIC DNA]</scope>
</reference>
<evidence type="ECO:0000313" key="8">
    <source>
        <dbReference type="WBParaSite" id="GPUH_0000884201-mRNA-1"/>
    </source>
</evidence>
<protein>
    <submittedName>
        <fullName evidence="8">EGF-like domain-containing protein</fullName>
    </submittedName>
</protein>
<feature type="domain" description="EMI" evidence="5">
    <location>
        <begin position="1"/>
        <end position="35"/>
    </location>
</feature>
<evidence type="ECO:0000259" key="4">
    <source>
        <dbReference type="PROSITE" id="PS50026"/>
    </source>
</evidence>
<evidence type="ECO:0000256" key="1">
    <source>
        <dbReference type="ARBA" id="ARBA00022729"/>
    </source>
</evidence>
<proteinExistence type="predicted"/>
<organism evidence="8">
    <name type="scientific">Gongylonema pulchrum</name>
    <dbReference type="NCBI Taxonomy" id="637853"/>
    <lineage>
        <taxon>Eukaryota</taxon>
        <taxon>Metazoa</taxon>
        <taxon>Ecdysozoa</taxon>
        <taxon>Nematoda</taxon>
        <taxon>Chromadorea</taxon>
        <taxon>Rhabditida</taxon>
        <taxon>Spirurina</taxon>
        <taxon>Spiruromorpha</taxon>
        <taxon>Spiruroidea</taxon>
        <taxon>Gongylonematidae</taxon>
        <taxon>Gongylonema</taxon>
    </lineage>
</organism>
<keyword evidence="1" id="KW-0732">Signal</keyword>
<feature type="disulfide bond" evidence="3">
    <location>
        <begin position="63"/>
        <end position="72"/>
    </location>
</feature>
<dbReference type="PROSITE" id="PS50026">
    <property type="entry name" value="EGF_3"/>
    <property type="match status" value="1"/>
</dbReference>
<dbReference type="Gene3D" id="2.10.25.10">
    <property type="entry name" value="Laminin"/>
    <property type="match status" value="1"/>
</dbReference>
<evidence type="ECO:0000313" key="6">
    <source>
        <dbReference type="EMBL" id="VDK65554.1"/>
    </source>
</evidence>
<dbReference type="PROSITE" id="PS01186">
    <property type="entry name" value="EGF_2"/>
    <property type="match status" value="1"/>
</dbReference>
<dbReference type="InterPro" id="IPR011489">
    <property type="entry name" value="EMI_domain"/>
</dbReference>
<reference evidence="8" key="1">
    <citation type="submission" date="2016-06" db="UniProtKB">
        <authorList>
            <consortium name="WormBaseParasite"/>
        </authorList>
    </citation>
    <scope>IDENTIFICATION</scope>
</reference>